<gene>
    <name evidence="4" type="ORF">TTHERM_000235239</name>
</gene>
<dbReference type="GO" id="GO:0006913">
    <property type="term" value="P:nucleocytoplasmic transport"/>
    <property type="evidence" value="ECO:0007669"/>
    <property type="project" value="TreeGrafter"/>
</dbReference>
<keyword evidence="5" id="KW-1185">Reference proteome</keyword>
<dbReference type="EMBL" id="GG662718">
    <property type="protein sequence ID" value="EWS74764.1"/>
    <property type="molecule type" value="Genomic_DNA"/>
</dbReference>
<protein>
    <submittedName>
        <fullName evidence="4">Kinase domain protein</fullName>
    </submittedName>
</protein>
<proteinExistence type="predicted"/>
<keyword evidence="4" id="KW-0808">Transferase</keyword>
<keyword evidence="4" id="KW-0418">Kinase</keyword>
<dbReference type="InterPro" id="IPR032675">
    <property type="entry name" value="LRR_dom_sf"/>
</dbReference>
<name>W7XKA8_TETTS</name>
<evidence type="ECO:0000256" key="3">
    <source>
        <dbReference type="ARBA" id="ARBA00022737"/>
    </source>
</evidence>
<dbReference type="GO" id="GO:0005634">
    <property type="term" value="C:nucleus"/>
    <property type="evidence" value="ECO:0007669"/>
    <property type="project" value="TreeGrafter"/>
</dbReference>
<dbReference type="KEGG" id="tet:TTHERM_000235239"/>
<dbReference type="SUPFAM" id="SSF52047">
    <property type="entry name" value="RNI-like"/>
    <property type="match status" value="1"/>
</dbReference>
<dbReference type="GO" id="GO:0031267">
    <property type="term" value="F:small GTPase binding"/>
    <property type="evidence" value="ECO:0007669"/>
    <property type="project" value="TreeGrafter"/>
</dbReference>
<dbReference type="AlphaFoldDB" id="W7XKA8"/>
<evidence type="ECO:0000256" key="1">
    <source>
        <dbReference type="ARBA" id="ARBA00022468"/>
    </source>
</evidence>
<dbReference type="GO" id="GO:0048471">
    <property type="term" value="C:perinuclear region of cytoplasm"/>
    <property type="evidence" value="ECO:0007669"/>
    <property type="project" value="TreeGrafter"/>
</dbReference>
<dbReference type="GO" id="GO:0016301">
    <property type="term" value="F:kinase activity"/>
    <property type="evidence" value="ECO:0007669"/>
    <property type="project" value="UniProtKB-KW"/>
</dbReference>
<sequence length="427" mass="48460">MVRQNKDKSKFLKKFIQSSLACSQNNLSLFLDYNIISEDVAEILEKQLKNFTDLQMSLKSCYLGNICFTTLVSGIANCTNLKSMKLDLYNNQIQAEGAYQLSLAIQNFENIETIQIDLRRNNIRHQGLFKLASSFQNCQYLSTLILGLKSNNISGKDTIKSFTALAQSKTLKTLALNLSKNNINASCAIDICSELVKNTTIQNLKIDFSKNFISNLGLIGSCQHLFNSTYIQSLVLRLCNAIITDDGLLCLKNTLIQGKIIPSLAIDFQGNNLSEQSVSEFISCIGSTQIQVFKLNINEVPINLEQSCLGFDKSQFANLINLDICFEFNNPKESQLQLLGAVIANLPKLSILRLVIKRWDQENYFPLFDGIARCKNIKTFLIYAFPYYQYFRVANVEKKIYKKLRKIKSLVHKQILYKNLTEETFAL</sequence>
<dbReference type="GO" id="GO:0005096">
    <property type="term" value="F:GTPase activator activity"/>
    <property type="evidence" value="ECO:0007669"/>
    <property type="project" value="UniProtKB-KW"/>
</dbReference>
<organism evidence="4 5">
    <name type="scientific">Tetrahymena thermophila (strain SB210)</name>
    <dbReference type="NCBI Taxonomy" id="312017"/>
    <lineage>
        <taxon>Eukaryota</taxon>
        <taxon>Sar</taxon>
        <taxon>Alveolata</taxon>
        <taxon>Ciliophora</taxon>
        <taxon>Intramacronucleata</taxon>
        <taxon>Oligohymenophorea</taxon>
        <taxon>Hymenostomatida</taxon>
        <taxon>Tetrahymenina</taxon>
        <taxon>Tetrahymenidae</taxon>
        <taxon>Tetrahymena</taxon>
    </lineage>
</organism>
<evidence type="ECO:0000313" key="5">
    <source>
        <dbReference type="Proteomes" id="UP000009168"/>
    </source>
</evidence>
<evidence type="ECO:0000313" key="4">
    <source>
        <dbReference type="EMBL" id="EWS74764.1"/>
    </source>
</evidence>
<dbReference type="InterPro" id="IPR027038">
    <property type="entry name" value="RanGap"/>
</dbReference>
<dbReference type="GO" id="GO:0005829">
    <property type="term" value="C:cytosol"/>
    <property type="evidence" value="ECO:0007669"/>
    <property type="project" value="TreeGrafter"/>
</dbReference>
<dbReference type="RefSeq" id="XP_012652765.1">
    <property type="nucleotide sequence ID" value="XM_012797311.1"/>
</dbReference>
<dbReference type="PANTHER" id="PTHR24113:SF12">
    <property type="entry name" value="RAN GTPASE-ACTIVATING PROTEIN 1"/>
    <property type="match status" value="1"/>
</dbReference>
<keyword evidence="2" id="KW-0433">Leucine-rich repeat</keyword>
<dbReference type="PANTHER" id="PTHR24113">
    <property type="entry name" value="RAN GTPASE-ACTIVATING PROTEIN 1"/>
    <property type="match status" value="1"/>
</dbReference>
<keyword evidence="1" id="KW-0343">GTPase activation</keyword>
<dbReference type="Gene3D" id="3.80.10.10">
    <property type="entry name" value="Ribonuclease Inhibitor"/>
    <property type="match status" value="2"/>
</dbReference>
<dbReference type="InParanoid" id="W7XKA8"/>
<dbReference type="GeneID" id="24437938"/>
<reference evidence="5" key="1">
    <citation type="journal article" date="2006" name="PLoS Biol.">
        <title>Macronuclear genome sequence of the ciliate Tetrahymena thermophila, a model eukaryote.</title>
        <authorList>
            <person name="Eisen J.A."/>
            <person name="Coyne R.S."/>
            <person name="Wu M."/>
            <person name="Wu D."/>
            <person name="Thiagarajan M."/>
            <person name="Wortman J.R."/>
            <person name="Badger J.H."/>
            <person name="Ren Q."/>
            <person name="Amedeo P."/>
            <person name="Jones K.M."/>
            <person name="Tallon L.J."/>
            <person name="Delcher A.L."/>
            <person name="Salzberg S.L."/>
            <person name="Silva J.C."/>
            <person name="Haas B.J."/>
            <person name="Majoros W.H."/>
            <person name="Farzad M."/>
            <person name="Carlton J.M."/>
            <person name="Smith R.K. Jr."/>
            <person name="Garg J."/>
            <person name="Pearlman R.E."/>
            <person name="Karrer K.M."/>
            <person name="Sun L."/>
            <person name="Manning G."/>
            <person name="Elde N.C."/>
            <person name="Turkewitz A.P."/>
            <person name="Asai D.J."/>
            <person name="Wilkes D.E."/>
            <person name="Wang Y."/>
            <person name="Cai H."/>
            <person name="Collins K."/>
            <person name="Stewart B.A."/>
            <person name="Lee S.R."/>
            <person name="Wilamowska K."/>
            <person name="Weinberg Z."/>
            <person name="Ruzzo W.L."/>
            <person name="Wloga D."/>
            <person name="Gaertig J."/>
            <person name="Frankel J."/>
            <person name="Tsao C.-C."/>
            <person name="Gorovsky M.A."/>
            <person name="Keeling P.J."/>
            <person name="Waller R.F."/>
            <person name="Patron N.J."/>
            <person name="Cherry J.M."/>
            <person name="Stover N.A."/>
            <person name="Krieger C.J."/>
            <person name="del Toro C."/>
            <person name="Ryder H.F."/>
            <person name="Williamson S.C."/>
            <person name="Barbeau R.A."/>
            <person name="Hamilton E.P."/>
            <person name="Orias E."/>
        </authorList>
    </citation>
    <scope>NUCLEOTIDE SEQUENCE [LARGE SCALE GENOMIC DNA]</scope>
    <source>
        <strain evidence="5">SB210</strain>
    </source>
</reference>
<accession>W7XKA8</accession>
<dbReference type="OrthoDB" id="120976at2759"/>
<evidence type="ECO:0000256" key="2">
    <source>
        <dbReference type="ARBA" id="ARBA00022614"/>
    </source>
</evidence>
<dbReference type="Proteomes" id="UP000009168">
    <property type="component" value="Unassembled WGS sequence"/>
</dbReference>
<keyword evidence="3" id="KW-0677">Repeat</keyword>